<keyword evidence="3 5" id="KW-1133">Transmembrane helix</keyword>
<dbReference type="PANTHER" id="PTHR10846:SF8">
    <property type="entry name" value="INNER MEMBRANE PROTEIN YRBG"/>
    <property type="match status" value="1"/>
</dbReference>
<evidence type="ECO:0000256" key="5">
    <source>
        <dbReference type="SAM" id="Phobius"/>
    </source>
</evidence>
<feature type="transmembrane region" description="Helical" evidence="5">
    <location>
        <begin position="271"/>
        <end position="289"/>
    </location>
</feature>
<evidence type="ECO:0000313" key="8">
    <source>
        <dbReference type="Proteomes" id="UP001179280"/>
    </source>
</evidence>
<feature type="domain" description="Sodium/calcium exchanger membrane region" evidence="6">
    <location>
        <begin position="3"/>
        <end position="142"/>
    </location>
</feature>
<keyword evidence="2 5" id="KW-0812">Transmembrane</keyword>
<evidence type="ECO:0000259" key="6">
    <source>
        <dbReference type="Pfam" id="PF01699"/>
    </source>
</evidence>
<evidence type="ECO:0000256" key="4">
    <source>
        <dbReference type="ARBA" id="ARBA00023136"/>
    </source>
</evidence>
<dbReference type="PANTHER" id="PTHR10846">
    <property type="entry name" value="SODIUM/POTASSIUM/CALCIUM EXCHANGER"/>
    <property type="match status" value="1"/>
</dbReference>
<evidence type="ECO:0000256" key="2">
    <source>
        <dbReference type="ARBA" id="ARBA00022692"/>
    </source>
</evidence>
<feature type="transmembrane region" description="Helical" evidence="5">
    <location>
        <begin position="67"/>
        <end position="89"/>
    </location>
</feature>
<gene>
    <name evidence="7" type="ORF">JOC54_002958</name>
</gene>
<feature type="transmembrane region" description="Helical" evidence="5">
    <location>
        <begin position="206"/>
        <end position="229"/>
    </location>
</feature>
<evidence type="ECO:0000256" key="3">
    <source>
        <dbReference type="ARBA" id="ARBA00022989"/>
    </source>
</evidence>
<dbReference type="InterPro" id="IPR004837">
    <property type="entry name" value="NaCa_Exmemb"/>
</dbReference>
<comment type="caution">
    <text evidence="7">The sequence shown here is derived from an EMBL/GenBank/DDBJ whole genome shotgun (WGS) entry which is preliminary data.</text>
</comment>
<dbReference type="RefSeq" id="WP_204466868.1">
    <property type="nucleotide sequence ID" value="NZ_JAFBCV010000009.1"/>
</dbReference>
<keyword evidence="4 5" id="KW-0472">Membrane</keyword>
<dbReference type="Pfam" id="PF01699">
    <property type="entry name" value="Na_Ca_ex"/>
    <property type="match status" value="2"/>
</dbReference>
<feature type="domain" description="Sodium/calcium exchanger membrane region" evidence="6">
    <location>
        <begin position="175"/>
        <end position="318"/>
    </location>
</feature>
<dbReference type="InterPro" id="IPR004481">
    <property type="entry name" value="K/Na/Ca-exchanger"/>
</dbReference>
<accession>A0ABS2SVW1</accession>
<feature type="transmembrane region" description="Helical" evidence="5">
    <location>
        <begin position="236"/>
        <end position="259"/>
    </location>
</feature>
<feature type="transmembrane region" description="Helical" evidence="5">
    <location>
        <begin position="301"/>
        <end position="321"/>
    </location>
</feature>
<proteinExistence type="predicted"/>
<dbReference type="EMBL" id="JAFBCV010000009">
    <property type="protein sequence ID" value="MBM7839678.1"/>
    <property type="molecule type" value="Genomic_DNA"/>
</dbReference>
<evidence type="ECO:0000313" key="7">
    <source>
        <dbReference type="EMBL" id="MBM7839678.1"/>
    </source>
</evidence>
<dbReference type="Proteomes" id="UP001179280">
    <property type="component" value="Unassembled WGS sequence"/>
</dbReference>
<sequence length="324" mass="34814">MIYIGFLLLAAVTVISAVKLSGYAEVIQLRTGMTGFFVGAVLVAGATSLPEVTTSVTSGLIRSPDLAVGNVLGSNLFNLFILAVLDLWFRKKRMYVHISDKSFMPGLLGLLLAIIVAVAFLIQSSANVFGVGLDSLFIVAFYFGGLYYLNKKDKLPDEPVSEKEVQMSLKAGITRFAIAALLILAAGSFLTIIGDQIAIQTGLGQSFVGSLLIAGATSLPEVSVVYLALKRNQFNAALGVVLGSNMFNLILLAVADGFYRDAVLLRDASQINWISIAALILLTTVVLIGTWKNQKIKRFTWLPSLLVVIGYTATMIMLYLFGSI</sequence>
<reference evidence="7" key="1">
    <citation type="submission" date="2021-01" db="EMBL/GenBank/DDBJ databases">
        <title>Genomic Encyclopedia of Type Strains, Phase IV (KMG-IV): sequencing the most valuable type-strain genomes for metagenomic binning, comparative biology and taxonomic classification.</title>
        <authorList>
            <person name="Goeker M."/>
        </authorList>
    </citation>
    <scope>NUCLEOTIDE SEQUENCE</scope>
    <source>
        <strain evidence="7">DSM 21943</strain>
    </source>
</reference>
<feature type="transmembrane region" description="Helical" evidence="5">
    <location>
        <begin position="176"/>
        <end position="194"/>
    </location>
</feature>
<keyword evidence="8" id="KW-1185">Reference proteome</keyword>
<evidence type="ECO:0000256" key="1">
    <source>
        <dbReference type="ARBA" id="ARBA00004141"/>
    </source>
</evidence>
<dbReference type="InterPro" id="IPR044880">
    <property type="entry name" value="NCX_ion-bd_dom_sf"/>
</dbReference>
<comment type="subcellular location">
    <subcellularLocation>
        <location evidence="1">Membrane</location>
        <topology evidence="1">Multi-pass membrane protein</topology>
    </subcellularLocation>
</comment>
<name>A0ABS2SVW1_9BACI</name>
<feature type="transmembrane region" description="Helical" evidence="5">
    <location>
        <begin position="101"/>
        <end position="122"/>
    </location>
</feature>
<feature type="transmembrane region" description="Helical" evidence="5">
    <location>
        <begin position="128"/>
        <end position="149"/>
    </location>
</feature>
<dbReference type="Gene3D" id="1.20.1420.30">
    <property type="entry name" value="NCX, central ion-binding region"/>
    <property type="match status" value="1"/>
</dbReference>
<protein>
    <submittedName>
        <fullName evidence="7">Cation:H+ antiporter</fullName>
    </submittedName>
</protein>
<organism evidence="7 8">
    <name type="scientific">Shouchella xiaoxiensis</name>
    <dbReference type="NCBI Taxonomy" id="766895"/>
    <lineage>
        <taxon>Bacteria</taxon>
        <taxon>Bacillati</taxon>
        <taxon>Bacillota</taxon>
        <taxon>Bacilli</taxon>
        <taxon>Bacillales</taxon>
        <taxon>Bacillaceae</taxon>
        <taxon>Shouchella</taxon>
    </lineage>
</organism>